<evidence type="ECO:0000256" key="7">
    <source>
        <dbReference type="ARBA" id="ARBA00023018"/>
    </source>
</evidence>
<dbReference type="Proteomes" id="UP001430953">
    <property type="component" value="Unassembled WGS sequence"/>
</dbReference>
<evidence type="ECO:0000259" key="22">
    <source>
        <dbReference type="SMART" id="SM00918"/>
    </source>
</evidence>
<keyword evidence="11" id="KW-0325">Glycoprotein</keyword>
<dbReference type="AlphaFoldDB" id="A0AAW2GDT9"/>
<dbReference type="InterPro" id="IPR001508">
    <property type="entry name" value="Iono_Glu_rcpt_met"/>
</dbReference>
<evidence type="ECO:0000256" key="10">
    <source>
        <dbReference type="ARBA" id="ARBA00023170"/>
    </source>
</evidence>
<evidence type="ECO:0000313" key="24">
    <source>
        <dbReference type="Proteomes" id="UP001430953"/>
    </source>
</evidence>
<dbReference type="InterPro" id="IPR015683">
    <property type="entry name" value="Ionotropic_Glu_rcpt"/>
</dbReference>
<feature type="site" description="Interaction with the cone snail toxin Con-ikot-ikot" evidence="17">
    <location>
        <position position="769"/>
    </location>
</feature>
<feature type="transmembrane region" description="Helical" evidence="19">
    <location>
        <begin position="546"/>
        <end position="563"/>
    </location>
</feature>
<dbReference type="PRINTS" id="PR00177">
    <property type="entry name" value="NMDARECEPTOR"/>
</dbReference>
<feature type="chain" id="PRO_5043318362" description="Glutamate receptor, ionotropic kainate 2" evidence="20">
    <location>
        <begin position="19"/>
        <end position="924"/>
    </location>
</feature>
<dbReference type="Pfam" id="PF01094">
    <property type="entry name" value="ANF_receptor"/>
    <property type="match status" value="1"/>
</dbReference>
<evidence type="ECO:0000313" key="23">
    <source>
        <dbReference type="EMBL" id="KAL0124642.1"/>
    </source>
</evidence>
<evidence type="ECO:0000256" key="19">
    <source>
        <dbReference type="SAM" id="Phobius"/>
    </source>
</evidence>
<dbReference type="Gene3D" id="3.40.50.2300">
    <property type="match status" value="2"/>
</dbReference>
<feature type="binding site" evidence="16">
    <location>
        <position position="506"/>
    </location>
    <ligand>
        <name>L-glutamate</name>
        <dbReference type="ChEBI" id="CHEBI:29985"/>
    </ligand>
</feature>
<keyword evidence="7" id="KW-0770">Synapse</keyword>
<feature type="signal peptide" evidence="20">
    <location>
        <begin position="1"/>
        <end position="18"/>
    </location>
</feature>
<dbReference type="EMBL" id="JADYXP020000005">
    <property type="protein sequence ID" value="KAL0124642.1"/>
    <property type="molecule type" value="Genomic_DNA"/>
</dbReference>
<feature type="binding site" evidence="16">
    <location>
        <position position="673"/>
    </location>
    <ligand>
        <name>L-glutamate</name>
        <dbReference type="ChEBI" id="CHEBI:29985"/>
    </ligand>
</feature>
<keyword evidence="4 19" id="KW-0812">Transmembrane</keyword>
<feature type="binding site" evidence="16">
    <location>
        <position position="723"/>
    </location>
    <ligand>
        <name>L-glutamate</name>
        <dbReference type="ChEBI" id="CHEBI:29985"/>
    </ligand>
</feature>
<evidence type="ECO:0000256" key="14">
    <source>
        <dbReference type="ARBA" id="ARBA00023303"/>
    </source>
</evidence>
<feature type="transmembrane region" description="Helical" evidence="19">
    <location>
        <begin position="813"/>
        <end position="835"/>
    </location>
</feature>
<dbReference type="Gene3D" id="1.10.287.70">
    <property type="match status" value="1"/>
</dbReference>
<dbReference type="SUPFAM" id="SSF53850">
    <property type="entry name" value="Periplasmic binding protein-like II"/>
    <property type="match status" value="1"/>
</dbReference>
<keyword evidence="2" id="KW-0813">Transport</keyword>
<comment type="caution">
    <text evidence="23">The sequence shown here is derived from an EMBL/GenBank/DDBJ whole genome shotgun (WGS) entry which is preliminary data.</text>
</comment>
<dbReference type="PANTHER" id="PTHR18966">
    <property type="entry name" value="IONOTROPIC GLUTAMATE RECEPTOR"/>
    <property type="match status" value="1"/>
</dbReference>
<dbReference type="SMART" id="SM00079">
    <property type="entry name" value="PBPe"/>
    <property type="match status" value="1"/>
</dbReference>
<dbReference type="FunFam" id="3.40.190.10:FF:000060">
    <property type="entry name" value="Glutamate receptor ionotropic, kainate 1"/>
    <property type="match status" value="1"/>
</dbReference>
<keyword evidence="6 19" id="KW-1133">Transmembrane helix</keyword>
<evidence type="ECO:0000259" key="21">
    <source>
        <dbReference type="SMART" id="SM00079"/>
    </source>
</evidence>
<evidence type="ECO:0000256" key="13">
    <source>
        <dbReference type="ARBA" id="ARBA00023286"/>
    </source>
</evidence>
<evidence type="ECO:0000256" key="18">
    <source>
        <dbReference type="PIRSR" id="PIRSR601508-3"/>
    </source>
</evidence>
<keyword evidence="9 19" id="KW-0472">Membrane</keyword>
<feature type="domain" description="Ionotropic glutamate receptor L-glutamate and glycine-binding" evidence="22">
    <location>
        <begin position="422"/>
        <end position="490"/>
    </location>
</feature>
<keyword evidence="13" id="KW-1071">Ligand-gated ion channel</keyword>
<dbReference type="InterPro" id="IPR028082">
    <property type="entry name" value="Peripla_BP_I"/>
</dbReference>
<evidence type="ECO:0000256" key="1">
    <source>
        <dbReference type="ARBA" id="ARBA00008685"/>
    </source>
</evidence>
<dbReference type="GO" id="GO:0045211">
    <property type="term" value="C:postsynaptic membrane"/>
    <property type="evidence" value="ECO:0007669"/>
    <property type="project" value="UniProtKB-SubCell"/>
</dbReference>
<keyword evidence="12" id="KW-0628">Postsynaptic cell membrane</keyword>
<evidence type="ECO:0000256" key="16">
    <source>
        <dbReference type="PIRSR" id="PIRSR601508-1"/>
    </source>
</evidence>
<keyword evidence="10" id="KW-0675">Receptor</keyword>
<feature type="binding site" evidence="16">
    <location>
        <position position="501"/>
    </location>
    <ligand>
        <name>L-glutamate</name>
        <dbReference type="ChEBI" id="CHEBI:29985"/>
    </ligand>
</feature>
<dbReference type="InterPro" id="IPR001828">
    <property type="entry name" value="ANF_lig-bd_rcpt"/>
</dbReference>
<keyword evidence="18" id="KW-1015">Disulfide bond</keyword>
<evidence type="ECO:0000256" key="20">
    <source>
        <dbReference type="SAM" id="SignalP"/>
    </source>
</evidence>
<dbReference type="Pfam" id="PF00060">
    <property type="entry name" value="Lig_chan"/>
    <property type="match status" value="1"/>
</dbReference>
<feature type="transmembrane region" description="Helical" evidence="19">
    <location>
        <begin position="622"/>
        <end position="644"/>
    </location>
</feature>
<protein>
    <recommendedName>
        <fullName evidence="25">Glutamate receptor, ionotropic kainate 2</fullName>
    </recommendedName>
</protein>
<evidence type="ECO:0000256" key="6">
    <source>
        <dbReference type="ARBA" id="ARBA00022989"/>
    </source>
</evidence>
<feature type="site" description="Crucial to convey clamshell closure to channel opening" evidence="17">
    <location>
        <position position="651"/>
    </location>
</feature>
<reference evidence="23 24" key="1">
    <citation type="submission" date="2023-03" db="EMBL/GenBank/DDBJ databases">
        <title>High recombination rates correlate with genetic variation in Cardiocondyla obscurior ants.</title>
        <authorList>
            <person name="Errbii M."/>
        </authorList>
    </citation>
    <scope>NUCLEOTIDE SEQUENCE [LARGE SCALE GENOMIC DNA]</scope>
    <source>
        <strain evidence="23">Alpha-2009</strain>
        <tissue evidence="23">Whole body</tissue>
    </source>
</reference>
<organism evidence="23 24">
    <name type="scientific">Cardiocondyla obscurior</name>
    <dbReference type="NCBI Taxonomy" id="286306"/>
    <lineage>
        <taxon>Eukaryota</taxon>
        <taxon>Metazoa</taxon>
        <taxon>Ecdysozoa</taxon>
        <taxon>Arthropoda</taxon>
        <taxon>Hexapoda</taxon>
        <taxon>Insecta</taxon>
        <taxon>Pterygota</taxon>
        <taxon>Neoptera</taxon>
        <taxon>Endopterygota</taxon>
        <taxon>Hymenoptera</taxon>
        <taxon>Apocrita</taxon>
        <taxon>Aculeata</taxon>
        <taxon>Formicoidea</taxon>
        <taxon>Formicidae</taxon>
        <taxon>Myrmicinae</taxon>
        <taxon>Cardiocondyla</taxon>
    </lineage>
</organism>
<keyword evidence="5 20" id="KW-0732">Signal</keyword>
<evidence type="ECO:0000256" key="3">
    <source>
        <dbReference type="ARBA" id="ARBA00022475"/>
    </source>
</evidence>
<dbReference type="FunFam" id="1.10.287.70:FF:000010">
    <property type="entry name" value="Putative glutamate receptor ionotropic kainate 1"/>
    <property type="match status" value="1"/>
</dbReference>
<evidence type="ECO:0000256" key="17">
    <source>
        <dbReference type="PIRSR" id="PIRSR601508-2"/>
    </source>
</evidence>
<keyword evidence="3" id="KW-1003">Cell membrane</keyword>
<evidence type="ECO:0000256" key="2">
    <source>
        <dbReference type="ARBA" id="ARBA00022448"/>
    </source>
</evidence>
<feature type="domain" description="Ionotropic glutamate receptor C-terminal" evidence="21">
    <location>
        <begin position="412"/>
        <end position="786"/>
    </location>
</feature>
<feature type="binding site" evidence="16">
    <location>
        <position position="672"/>
    </location>
    <ligand>
        <name>L-glutamate</name>
        <dbReference type="ChEBI" id="CHEBI:29985"/>
    </ligand>
</feature>
<evidence type="ECO:0000256" key="8">
    <source>
        <dbReference type="ARBA" id="ARBA00023065"/>
    </source>
</evidence>
<evidence type="ECO:0000256" key="15">
    <source>
        <dbReference type="ARBA" id="ARBA00034104"/>
    </source>
</evidence>
<evidence type="ECO:0000256" key="11">
    <source>
        <dbReference type="ARBA" id="ARBA00023180"/>
    </source>
</evidence>
<dbReference type="GO" id="GO:0015276">
    <property type="term" value="F:ligand-gated monoatomic ion channel activity"/>
    <property type="evidence" value="ECO:0007669"/>
    <property type="project" value="InterPro"/>
</dbReference>
<feature type="disulfide bond" evidence="18">
    <location>
        <begin position="735"/>
        <end position="792"/>
    </location>
</feature>
<keyword evidence="8" id="KW-0406">Ion transport</keyword>
<proteinExistence type="inferred from homology"/>
<dbReference type="FunFam" id="3.40.190.10:FF:000178">
    <property type="entry name" value="Glutamate receptor subunit"/>
    <property type="match status" value="1"/>
</dbReference>
<comment type="subcellular location">
    <subcellularLocation>
        <location evidence="15">Postsynaptic cell membrane</location>
        <topology evidence="15">Multi-pass membrane protein</topology>
    </subcellularLocation>
</comment>
<keyword evidence="24" id="KW-1185">Reference proteome</keyword>
<feature type="site" description="Interaction with the cone snail toxin Con-ikot-ikot" evidence="17">
    <location>
        <position position="678"/>
    </location>
</feature>
<dbReference type="Gene3D" id="3.40.190.10">
    <property type="entry name" value="Periplasmic binding protein-like II"/>
    <property type="match status" value="1"/>
</dbReference>
<evidence type="ECO:0008006" key="25">
    <source>
        <dbReference type="Google" id="ProtNLM"/>
    </source>
</evidence>
<dbReference type="InterPro" id="IPR001320">
    <property type="entry name" value="Iontro_rcpt_C"/>
</dbReference>
<dbReference type="SMART" id="SM00918">
    <property type="entry name" value="Lig_chan-Glu_bd"/>
    <property type="match status" value="1"/>
</dbReference>
<name>A0AAW2GDT9_9HYME</name>
<gene>
    <name evidence="23" type="ORF">PUN28_006479</name>
</gene>
<evidence type="ECO:0000256" key="12">
    <source>
        <dbReference type="ARBA" id="ARBA00023257"/>
    </source>
</evidence>
<accession>A0AAW2GDT9</accession>
<dbReference type="GO" id="GO:0038023">
    <property type="term" value="F:signaling receptor activity"/>
    <property type="evidence" value="ECO:0007669"/>
    <property type="project" value="InterPro"/>
</dbReference>
<comment type="similarity">
    <text evidence="1">Belongs to the glutamate-gated ion channel (TC 1.A.10.1) family.</text>
</comment>
<dbReference type="InterPro" id="IPR019594">
    <property type="entry name" value="Glu/Gly-bd"/>
</dbReference>
<sequence>MNLRLHLFSIALVLLVFATSVHNLTRPIKIGAIFHKGDEDQKLTFLRAISETRYENFAPAFELQPVIKEIPVNTDSFRTGAAACELLEEGVAAIFGPRSQRTRSIVMSIAARFNVPHIEYVWRESEKLKEGDEQRKFPSMTINVFPESEQLSKATADIIDSMKWRNFIAIYENNEGLSRLQKTLTLKGDKNNWITHAARQLNEGPDYRPMLKEIRSLSIFNIIIDVEPQNILNVLTQAREVKLLEDYYHIVITYLDSTKLPILEMKNRNVNITAFSLRENDVEGIKWLDSMLLYDAVFLLNQALEVLNARNIDNNEDISIEPIPLFCNSTRKYQIGPNITGIMRELSKMGKITGVMNIDEYGHRQDFNIQIINYRQSVATQTSLWDANGVHLKKHSQQDLESYLSQSIKGRLLRVSTKEGAPYVMRVENDAMHGVQIGQHRYNGYCIELIQMIAERVGFEYQFELVPDGQIGKYDKESKTWTGLIKRILDHDADLAICDLTITFERKEAVDFSMPFMNLGITILYVKPEEKPPDYFSFLRPFSTDVWIYMFTAYLIVSIMLFLQARMAPGEWDNPHPCNPDPEELENNFNIKNSLWVTIGSLMQQGSDILPKAPSIRMLASMWWFFTLIMISSYTASLAAFLTIDKMDTPINNVEDLAKQTKIKYGAYEGGSTSSFFKDSNYSTYKRMWAAMSEWRPSVFTKSNDEGVERVLKGKRQYAFLMESTSITYEMARHCELMDIGSLIDSKGYGIAMPRDFPYRTMINEAILKLGENGKLLELKKSWWKSPNGTKCQSDESEKPANSNELGLPNVGGVFIVLMCGCGGSCFVAICEFLWNIRKVAIRERITLWEALVAEMKFAVNIFAVTKPVKIAKSSSASSNMEHRIGRAASTARSIVGSFLRLDVIDKLDKDQNTNNHSSNRKIN</sequence>
<dbReference type="Pfam" id="PF10613">
    <property type="entry name" value="Lig_chan-Glu_bd"/>
    <property type="match status" value="1"/>
</dbReference>
<evidence type="ECO:0000256" key="4">
    <source>
        <dbReference type="ARBA" id="ARBA00022692"/>
    </source>
</evidence>
<keyword evidence="14" id="KW-0407">Ion channel</keyword>
<evidence type="ECO:0000256" key="5">
    <source>
        <dbReference type="ARBA" id="ARBA00022729"/>
    </source>
</evidence>
<dbReference type="SUPFAM" id="SSF53822">
    <property type="entry name" value="Periplasmic binding protein-like I"/>
    <property type="match status" value="1"/>
</dbReference>
<evidence type="ECO:0000256" key="9">
    <source>
        <dbReference type="ARBA" id="ARBA00023136"/>
    </source>
</evidence>